<dbReference type="eggNOG" id="COG3668">
    <property type="taxonomic scope" value="Bacteria"/>
</dbReference>
<dbReference type="EMBL" id="CU633749">
    <property type="protein sequence ID" value="CAP62737.1"/>
    <property type="molecule type" value="Genomic_DNA"/>
</dbReference>
<name>B2AG38_CUPTR</name>
<dbReference type="BioCyc" id="CTAI977880:RALTA_RS00320-MONOMER"/>
<evidence type="ECO:0000313" key="3">
    <source>
        <dbReference type="Proteomes" id="UP000001692"/>
    </source>
</evidence>
<dbReference type="HOGENOM" id="CLU_147162_10_0_4"/>
<evidence type="ECO:0000313" key="2">
    <source>
        <dbReference type="EMBL" id="CAP62737.1"/>
    </source>
</evidence>
<dbReference type="AlphaFoldDB" id="B2AG38"/>
<dbReference type="KEGG" id="cti:RALTA_A0064"/>
<evidence type="ECO:0000256" key="1">
    <source>
        <dbReference type="ARBA" id="ARBA00022649"/>
    </source>
</evidence>
<protein>
    <submittedName>
        <fullName evidence="2">Toxin of a toxin/antitoxin system</fullName>
    </submittedName>
</protein>
<gene>
    <name evidence="2" type="primary">kluB</name>
    <name evidence="2" type="ordered locus">RALTA_A0064</name>
</gene>
<dbReference type="InterPro" id="IPR035093">
    <property type="entry name" value="RelE/ParE_toxin_dom_sf"/>
</dbReference>
<organism evidence="2 3">
    <name type="scientific">Cupriavidus taiwanensis (strain DSM 17343 / BCRC 17206 / CCUG 44338 / CIP 107171 / LMG 19424 / R1)</name>
    <name type="common">Ralstonia taiwanensis (strain LMG 19424)</name>
    <dbReference type="NCBI Taxonomy" id="977880"/>
    <lineage>
        <taxon>Bacteria</taxon>
        <taxon>Pseudomonadati</taxon>
        <taxon>Pseudomonadota</taxon>
        <taxon>Betaproteobacteria</taxon>
        <taxon>Burkholderiales</taxon>
        <taxon>Burkholderiaceae</taxon>
        <taxon>Cupriavidus</taxon>
    </lineage>
</organism>
<dbReference type="InterPro" id="IPR007712">
    <property type="entry name" value="RelE/ParE_toxin"/>
</dbReference>
<proteinExistence type="predicted"/>
<sequence length="91" mass="10389">MEQLESLYDYIAEEASPYIAARYTDAIVEYCESLSTFPHRGTQRDDVRPGLPITHYKKRAVIAFAVDTDKVSIIGLFYGGRDYETMLNESD</sequence>
<dbReference type="Gene3D" id="3.30.2310.20">
    <property type="entry name" value="RelE-like"/>
    <property type="match status" value="1"/>
</dbReference>
<keyword evidence="3" id="KW-1185">Reference proteome</keyword>
<accession>B2AG38</accession>
<reference evidence="2 3" key="1">
    <citation type="journal article" date="2008" name="Genome Res.">
        <title>Genome sequence of the beta-rhizobium Cupriavidus taiwanensis and comparative genomics of rhizobia.</title>
        <authorList>
            <person name="Amadou C."/>
            <person name="Pascal G."/>
            <person name="Mangenot S."/>
            <person name="Glew M."/>
            <person name="Bontemps C."/>
            <person name="Capela D."/>
            <person name="Carrere S."/>
            <person name="Cruveiller S."/>
            <person name="Dossat C."/>
            <person name="Lajus A."/>
            <person name="Marchetti M."/>
            <person name="Poinsot V."/>
            <person name="Rouy Z."/>
            <person name="Servin B."/>
            <person name="Saad M."/>
            <person name="Schenowitz C."/>
            <person name="Barbe V."/>
            <person name="Batut J."/>
            <person name="Medigue C."/>
            <person name="Masson-Boivin C."/>
        </authorList>
    </citation>
    <scope>NUCLEOTIDE SEQUENCE [LARGE SCALE GENOMIC DNA]</scope>
    <source>
        <strain evidence="3">DSM 17343 / BCRC 17206 / CCUG 44338 / CIP 107171 / LMG 19424 / R1</strain>
    </source>
</reference>
<keyword evidence="1" id="KW-1277">Toxin-antitoxin system</keyword>
<dbReference type="Pfam" id="PF05016">
    <property type="entry name" value="ParE_toxin"/>
    <property type="match status" value="1"/>
</dbReference>
<dbReference type="Proteomes" id="UP000001692">
    <property type="component" value="Chromosome 1"/>
</dbReference>